<protein>
    <submittedName>
        <fullName evidence="1">Uncharacterized protein</fullName>
    </submittedName>
</protein>
<reference evidence="1" key="1">
    <citation type="journal article" date="2017" name="Nature">
        <title>The sunflower genome provides insights into oil metabolism, flowering and Asterid evolution.</title>
        <authorList>
            <person name="Badouin H."/>
            <person name="Gouzy J."/>
            <person name="Grassa C.J."/>
            <person name="Murat F."/>
            <person name="Staton S.E."/>
            <person name="Cottret L."/>
            <person name="Lelandais-Briere C."/>
            <person name="Owens G.L."/>
            <person name="Carrere S."/>
            <person name="Mayjonade B."/>
            <person name="Legrand L."/>
            <person name="Gill N."/>
            <person name="Kane N.C."/>
            <person name="Bowers J.E."/>
            <person name="Hubner S."/>
            <person name="Bellec A."/>
            <person name="Berard A."/>
            <person name="Berges H."/>
            <person name="Blanchet N."/>
            <person name="Boniface M.C."/>
            <person name="Brunel D."/>
            <person name="Catrice O."/>
            <person name="Chaidir N."/>
            <person name="Claudel C."/>
            <person name="Donnadieu C."/>
            <person name="Faraut T."/>
            <person name="Fievet G."/>
            <person name="Helmstetter N."/>
            <person name="King M."/>
            <person name="Knapp S.J."/>
            <person name="Lai Z."/>
            <person name="Le Paslier M.C."/>
            <person name="Lippi Y."/>
            <person name="Lorenzon L."/>
            <person name="Mandel J.R."/>
            <person name="Marage G."/>
            <person name="Marchand G."/>
            <person name="Marquand E."/>
            <person name="Bret-Mestries E."/>
            <person name="Morien E."/>
            <person name="Nambeesan S."/>
            <person name="Nguyen T."/>
            <person name="Pegot-Espagnet P."/>
            <person name="Pouilly N."/>
            <person name="Raftis F."/>
            <person name="Sallet E."/>
            <person name="Schiex T."/>
            <person name="Thomas J."/>
            <person name="Vandecasteele C."/>
            <person name="Vares D."/>
            <person name="Vear F."/>
            <person name="Vautrin S."/>
            <person name="Crespi M."/>
            <person name="Mangin B."/>
            <person name="Burke J.M."/>
            <person name="Salse J."/>
            <person name="Munos S."/>
            <person name="Vincourt P."/>
            <person name="Rieseberg L.H."/>
            <person name="Langlade N.B."/>
        </authorList>
    </citation>
    <scope>NUCLEOTIDE SEQUENCE</scope>
    <source>
        <tissue evidence="1">Leaves</tissue>
    </source>
</reference>
<reference evidence="1" key="2">
    <citation type="submission" date="2020-06" db="EMBL/GenBank/DDBJ databases">
        <title>Helianthus annuus Genome sequencing and assembly Release 2.</title>
        <authorList>
            <person name="Gouzy J."/>
            <person name="Langlade N."/>
            <person name="Munos S."/>
        </authorList>
    </citation>
    <scope>NUCLEOTIDE SEQUENCE</scope>
    <source>
        <tissue evidence="1">Leaves</tissue>
    </source>
</reference>
<dbReference type="Proteomes" id="UP000215914">
    <property type="component" value="Unassembled WGS sequence"/>
</dbReference>
<sequence>MNLTTVKSLNRKRRAIRQISSISCSCFRRHYNIRSTKIIRRNHQIHKLYLNQRFLKQRNLNKLIRSQLIRPTTTIIISINTISFHPICPNTPPPQPEP</sequence>
<dbReference type="Gramene" id="mRNA:HanXRQr2_Chr15g0685061">
    <property type="protein sequence ID" value="CDS:HanXRQr2_Chr15g0685061.1"/>
    <property type="gene ID" value="HanXRQr2_Chr15g0685061"/>
</dbReference>
<name>A0A9K3DZ69_HELAN</name>
<comment type="caution">
    <text evidence="1">The sequence shown here is derived from an EMBL/GenBank/DDBJ whole genome shotgun (WGS) entry which is preliminary data.</text>
</comment>
<gene>
    <name evidence="1" type="ORF">HanXRQr2_Chr15g0685061</name>
</gene>
<organism evidence="1 2">
    <name type="scientific">Helianthus annuus</name>
    <name type="common">Common sunflower</name>
    <dbReference type="NCBI Taxonomy" id="4232"/>
    <lineage>
        <taxon>Eukaryota</taxon>
        <taxon>Viridiplantae</taxon>
        <taxon>Streptophyta</taxon>
        <taxon>Embryophyta</taxon>
        <taxon>Tracheophyta</taxon>
        <taxon>Spermatophyta</taxon>
        <taxon>Magnoliopsida</taxon>
        <taxon>eudicotyledons</taxon>
        <taxon>Gunneridae</taxon>
        <taxon>Pentapetalae</taxon>
        <taxon>asterids</taxon>
        <taxon>campanulids</taxon>
        <taxon>Asterales</taxon>
        <taxon>Asteraceae</taxon>
        <taxon>Asteroideae</taxon>
        <taxon>Heliantheae alliance</taxon>
        <taxon>Heliantheae</taxon>
        <taxon>Helianthus</taxon>
    </lineage>
</organism>
<accession>A0A9K3DZ69</accession>
<keyword evidence="2" id="KW-1185">Reference proteome</keyword>
<dbReference type="AlphaFoldDB" id="A0A9K3DZ69"/>
<dbReference type="EMBL" id="MNCJ02000330">
    <property type="protein sequence ID" value="KAF5763835.1"/>
    <property type="molecule type" value="Genomic_DNA"/>
</dbReference>
<proteinExistence type="predicted"/>
<evidence type="ECO:0000313" key="1">
    <source>
        <dbReference type="EMBL" id="KAF5763835.1"/>
    </source>
</evidence>
<evidence type="ECO:0000313" key="2">
    <source>
        <dbReference type="Proteomes" id="UP000215914"/>
    </source>
</evidence>